<dbReference type="GO" id="GO:0016020">
    <property type="term" value="C:membrane"/>
    <property type="evidence" value="ECO:0007669"/>
    <property type="project" value="UniProtKB-SubCell"/>
</dbReference>
<reference evidence="10" key="1">
    <citation type="submission" date="2019-01" db="EMBL/GenBank/DDBJ databases">
        <title>Sinorhodobacter populi sp. nov. isolated from the symptomatic bark tissue of Populus euramericana canker.</title>
        <authorList>
            <person name="Xu G."/>
        </authorList>
    </citation>
    <scope>NUCLEOTIDE SEQUENCE [LARGE SCALE GENOMIC DNA]</scope>
    <source>
        <strain evidence="10">CGMCC 1.12963</strain>
    </source>
</reference>
<evidence type="ECO:0000313" key="11">
    <source>
        <dbReference type="Proteomes" id="UP000288071"/>
    </source>
</evidence>
<evidence type="ECO:0000256" key="6">
    <source>
        <dbReference type="ARBA" id="ARBA00022989"/>
    </source>
</evidence>
<proteinExistence type="predicted"/>
<feature type="transmembrane region" description="Helical" evidence="8">
    <location>
        <begin position="6"/>
        <end position="28"/>
    </location>
</feature>
<evidence type="ECO:0000256" key="5">
    <source>
        <dbReference type="ARBA" id="ARBA00022692"/>
    </source>
</evidence>
<evidence type="ECO:0000259" key="9">
    <source>
        <dbReference type="Pfam" id="PF07291"/>
    </source>
</evidence>
<keyword evidence="11" id="KW-1185">Reference proteome</keyword>
<protein>
    <recommendedName>
        <fullName evidence="4">Methylamine utilization protein MauE</fullName>
    </recommendedName>
</protein>
<evidence type="ECO:0000256" key="1">
    <source>
        <dbReference type="ARBA" id="ARBA00003475"/>
    </source>
</evidence>
<evidence type="ECO:0000256" key="8">
    <source>
        <dbReference type="SAM" id="Phobius"/>
    </source>
</evidence>
<comment type="pathway">
    <text evidence="3">One-carbon metabolism; methylamine degradation.</text>
</comment>
<comment type="function">
    <text evidence="1">May be specifically involved in the processing, transport, and/or maturation of the MADH beta-subunit.</text>
</comment>
<organism evidence="10 11">
    <name type="scientific">Paenirhodobacter huangdaonensis</name>
    <dbReference type="NCBI Taxonomy" id="2501515"/>
    <lineage>
        <taxon>Bacteria</taxon>
        <taxon>Pseudomonadati</taxon>
        <taxon>Pseudomonadota</taxon>
        <taxon>Alphaproteobacteria</taxon>
        <taxon>Rhodobacterales</taxon>
        <taxon>Rhodobacter group</taxon>
        <taxon>Paenirhodobacter</taxon>
    </lineage>
</organism>
<dbReference type="EMBL" id="SAVA01000008">
    <property type="protein sequence ID" value="RWR50831.1"/>
    <property type="molecule type" value="Genomic_DNA"/>
</dbReference>
<feature type="transmembrane region" description="Helical" evidence="8">
    <location>
        <begin position="82"/>
        <end position="103"/>
    </location>
</feature>
<comment type="caution">
    <text evidence="10">The sequence shown here is derived from an EMBL/GenBank/DDBJ whole genome shotgun (WGS) entry which is preliminary data.</text>
</comment>
<comment type="subcellular location">
    <subcellularLocation>
        <location evidence="2">Membrane</location>
        <topology evidence="2">Multi-pass membrane protein</topology>
    </subcellularLocation>
</comment>
<feature type="transmembrane region" description="Helical" evidence="8">
    <location>
        <begin position="151"/>
        <end position="168"/>
    </location>
</feature>
<evidence type="ECO:0000256" key="7">
    <source>
        <dbReference type="ARBA" id="ARBA00023136"/>
    </source>
</evidence>
<keyword evidence="7 8" id="KW-0472">Membrane</keyword>
<evidence type="ECO:0000256" key="3">
    <source>
        <dbReference type="ARBA" id="ARBA00004856"/>
    </source>
</evidence>
<name>A0A3S3M8H6_9RHOB</name>
<dbReference type="InterPro" id="IPR009908">
    <property type="entry name" value="Methylamine_util_MauE"/>
</dbReference>
<feature type="transmembrane region" description="Helical" evidence="8">
    <location>
        <begin position="124"/>
        <end position="145"/>
    </location>
</feature>
<dbReference type="Proteomes" id="UP000288071">
    <property type="component" value="Unassembled WGS sequence"/>
</dbReference>
<keyword evidence="5 8" id="KW-0812">Transmembrane</keyword>
<dbReference type="AlphaFoldDB" id="A0A3S3M8H6"/>
<keyword evidence="6 8" id="KW-1133">Transmembrane helix</keyword>
<feature type="domain" description="Methylamine utilisation protein MauE" evidence="9">
    <location>
        <begin position="16"/>
        <end position="140"/>
    </location>
</feature>
<evidence type="ECO:0000313" key="10">
    <source>
        <dbReference type="EMBL" id="RWR50831.1"/>
    </source>
</evidence>
<dbReference type="RefSeq" id="WP_128157018.1">
    <property type="nucleotide sequence ID" value="NZ_JBHSOM010000004.1"/>
</dbReference>
<gene>
    <name evidence="10" type="ORF">EOW66_14500</name>
</gene>
<dbReference type="GO" id="GO:0030416">
    <property type="term" value="P:methylamine metabolic process"/>
    <property type="evidence" value="ECO:0007669"/>
    <property type="project" value="InterPro"/>
</dbReference>
<evidence type="ECO:0000256" key="4">
    <source>
        <dbReference type="ARBA" id="ARBA00019078"/>
    </source>
</evidence>
<dbReference type="Pfam" id="PF07291">
    <property type="entry name" value="MauE"/>
    <property type="match status" value="1"/>
</dbReference>
<accession>A0A3S3M8H6</accession>
<reference evidence="10" key="2">
    <citation type="submission" date="2019-01" db="EMBL/GenBank/DDBJ databases">
        <authorList>
            <person name="Li Y."/>
        </authorList>
    </citation>
    <scope>NUCLEOTIDE SEQUENCE [LARGE SCALE GENOMIC DNA]</scope>
    <source>
        <strain evidence="10">CGMCC 1.12963</strain>
    </source>
</reference>
<evidence type="ECO:0000256" key="2">
    <source>
        <dbReference type="ARBA" id="ARBA00004141"/>
    </source>
</evidence>
<sequence>MSGAGIEAAGIGALASAAVAAFAAFLFARAALHKAWDFTAFTGFVQDYRLLPEALVRLAAAALLLAEGLVVAAMLIPGARAFGLVLGAGLLLGYGIAMAVNVARGRRHIECGCGGAVQPVTPALLARNAVLALLLIAGALAPAAPLGLAEAAAAIAAGLIAFAGYLMADQLLSNAAYLVRREQGTLQ</sequence>
<feature type="transmembrane region" description="Helical" evidence="8">
    <location>
        <begin position="54"/>
        <end position="76"/>
    </location>
</feature>
<dbReference type="UniPathway" id="UPA00895"/>